<dbReference type="InterPro" id="IPR020806">
    <property type="entry name" value="PKS_PP-bd"/>
</dbReference>
<dbReference type="PROSITE" id="PS00012">
    <property type="entry name" value="PHOSPHOPANTETHEINE"/>
    <property type="match status" value="1"/>
</dbReference>
<evidence type="ECO:0000313" key="5">
    <source>
        <dbReference type="Proteomes" id="UP001180489"/>
    </source>
</evidence>
<keyword evidence="5" id="KW-1185">Reference proteome</keyword>
<sequence length="337" mass="37472">EELLAKLFAEILQLPRVGIDDNFFELGGHSLLATRLISRIRTVFGVKHTIKTLFEYPTVAGLAERLDSDDVGEALGPLLQLRPNGSRTPLFCVHPAGGLSWCYSGLMSGLHAEYPIYGLQARGISGDERRPTTLKEMAADYVETLRGVQPHGPYQLLGWSYGGTVAFAMAVHLRRLGEEVDLLAMLDAYPETQFGEKVPGDLDALKLLLDYVGLDIDEDITESTDITRLLELIRAESSVLANLESEQVRGLVDIVINNIHLMDAYDPEMFDGDVLFFTATEGKVEDWMSYEAWLPYVKGQVENHLIACEHTEMTEPGPLREIGTIVSRALARRSPQR</sequence>
<accession>A0ABU2UYC7</accession>
<protein>
    <submittedName>
        <fullName evidence="4">Alpha/beta fold hydrolase</fullName>
    </submittedName>
</protein>
<keyword evidence="2" id="KW-0597">Phosphoprotein</keyword>
<dbReference type="SMART" id="SM00823">
    <property type="entry name" value="PKS_PP"/>
    <property type="match status" value="1"/>
</dbReference>
<dbReference type="InterPro" id="IPR001031">
    <property type="entry name" value="Thioesterase"/>
</dbReference>
<dbReference type="EMBL" id="JAVRFF010000090">
    <property type="protein sequence ID" value="MDT0478044.1"/>
    <property type="molecule type" value="Genomic_DNA"/>
</dbReference>
<dbReference type="Proteomes" id="UP001180489">
    <property type="component" value="Unassembled WGS sequence"/>
</dbReference>
<organism evidence="4 5">
    <name type="scientific">Streptomyces hintoniae</name>
    <dbReference type="NCBI Taxonomy" id="3075521"/>
    <lineage>
        <taxon>Bacteria</taxon>
        <taxon>Bacillati</taxon>
        <taxon>Actinomycetota</taxon>
        <taxon>Actinomycetes</taxon>
        <taxon>Kitasatosporales</taxon>
        <taxon>Streptomycetaceae</taxon>
        <taxon>Streptomyces</taxon>
    </lineage>
</organism>
<dbReference type="Pfam" id="PF00975">
    <property type="entry name" value="Thioesterase"/>
    <property type="match status" value="1"/>
</dbReference>
<dbReference type="Pfam" id="PF00550">
    <property type="entry name" value="PP-binding"/>
    <property type="match status" value="1"/>
</dbReference>
<dbReference type="SUPFAM" id="SSF53474">
    <property type="entry name" value="alpha/beta-Hydrolases"/>
    <property type="match status" value="1"/>
</dbReference>
<feature type="non-terminal residue" evidence="4">
    <location>
        <position position="1"/>
    </location>
</feature>
<dbReference type="PANTHER" id="PTHR44845:SF6">
    <property type="entry name" value="BETA-ALANINE-ACTIVATING ENZYME"/>
    <property type="match status" value="1"/>
</dbReference>
<dbReference type="PROSITE" id="PS50075">
    <property type="entry name" value="CARRIER"/>
    <property type="match status" value="1"/>
</dbReference>
<dbReference type="Gene3D" id="3.40.50.1820">
    <property type="entry name" value="alpha/beta hydrolase"/>
    <property type="match status" value="1"/>
</dbReference>
<dbReference type="InterPro" id="IPR036736">
    <property type="entry name" value="ACP-like_sf"/>
</dbReference>
<dbReference type="PANTHER" id="PTHR44845">
    <property type="entry name" value="CARRIER DOMAIN-CONTAINING PROTEIN"/>
    <property type="match status" value="1"/>
</dbReference>
<dbReference type="RefSeq" id="WP_311638009.1">
    <property type="nucleotide sequence ID" value="NZ_JAVRFF010000090.1"/>
</dbReference>
<dbReference type="SUPFAM" id="SSF47336">
    <property type="entry name" value="ACP-like"/>
    <property type="match status" value="1"/>
</dbReference>
<keyword evidence="4" id="KW-0378">Hydrolase</keyword>
<evidence type="ECO:0000256" key="1">
    <source>
        <dbReference type="ARBA" id="ARBA00022450"/>
    </source>
</evidence>
<feature type="domain" description="Carrier" evidence="3">
    <location>
        <begin position="1"/>
        <end position="70"/>
    </location>
</feature>
<dbReference type="InterPro" id="IPR029058">
    <property type="entry name" value="AB_hydrolase_fold"/>
</dbReference>
<evidence type="ECO:0000256" key="2">
    <source>
        <dbReference type="ARBA" id="ARBA00022553"/>
    </source>
</evidence>
<gene>
    <name evidence="4" type="ORF">RM863_38605</name>
</gene>
<dbReference type="GO" id="GO:0016787">
    <property type="term" value="F:hydrolase activity"/>
    <property type="evidence" value="ECO:0007669"/>
    <property type="project" value="UniProtKB-KW"/>
</dbReference>
<dbReference type="InterPro" id="IPR006162">
    <property type="entry name" value="Ppantetheine_attach_site"/>
</dbReference>
<name>A0ABU2UYC7_9ACTN</name>
<keyword evidence="1" id="KW-0596">Phosphopantetheine</keyword>
<proteinExistence type="predicted"/>
<comment type="caution">
    <text evidence="4">The sequence shown here is derived from an EMBL/GenBank/DDBJ whole genome shotgun (WGS) entry which is preliminary data.</text>
</comment>
<evidence type="ECO:0000313" key="4">
    <source>
        <dbReference type="EMBL" id="MDT0478044.1"/>
    </source>
</evidence>
<reference evidence="4" key="1">
    <citation type="submission" date="2024-05" db="EMBL/GenBank/DDBJ databases">
        <title>30 novel species of actinomycetes from the DSMZ collection.</title>
        <authorList>
            <person name="Nouioui I."/>
        </authorList>
    </citation>
    <scope>NUCLEOTIDE SEQUENCE</scope>
    <source>
        <strain evidence="4">DSM 41014</strain>
    </source>
</reference>
<dbReference type="InterPro" id="IPR009081">
    <property type="entry name" value="PP-bd_ACP"/>
</dbReference>
<evidence type="ECO:0000259" key="3">
    <source>
        <dbReference type="PROSITE" id="PS50075"/>
    </source>
</evidence>